<keyword evidence="7" id="KW-1185">Reference proteome</keyword>
<keyword evidence="4" id="KW-1133">Transmembrane helix</keyword>
<dbReference type="SMART" id="SM00020">
    <property type="entry name" value="Tryp_SPc"/>
    <property type="match status" value="1"/>
</dbReference>
<gene>
    <name evidence="6" type="ORF">DERF_013067</name>
</gene>
<reference evidence="6" key="1">
    <citation type="submission" date="2013-05" db="EMBL/GenBank/DDBJ databases">
        <authorList>
            <person name="Yim A.K.Y."/>
            <person name="Chan T.F."/>
            <person name="Ji K.M."/>
            <person name="Liu X.Y."/>
            <person name="Zhou J.W."/>
            <person name="Li R.Q."/>
            <person name="Yang K.Y."/>
            <person name="Li J."/>
            <person name="Li M."/>
            <person name="Law P.T.W."/>
            <person name="Wu Y.L."/>
            <person name="Cai Z.L."/>
            <person name="Qin H."/>
            <person name="Bao Y."/>
            <person name="Leung R.K.K."/>
            <person name="Ng P.K.S."/>
            <person name="Zou J."/>
            <person name="Zhong X.J."/>
            <person name="Ran P.X."/>
            <person name="Zhong N.S."/>
            <person name="Liu Z.G."/>
            <person name="Tsui S.K.W."/>
        </authorList>
    </citation>
    <scope>NUCLEOTIDE SEQUENCE</scope>
    <source>
        <strain evidence="6">Derf</strain>
        <tissue evidence="6">Whole organism</tissue>
    </source>
</reference>
<dbReference type="GO" id="GO:0006508">
    <property type="term" value="P:proteolysis"/>
    <property type="evidence" value="ECO:0007669"/>
    <property type="project" value="UniProtKB-KW"/>
</dbReference>
<dbReference type="SUPFAM" id="SSF50494">
    <property type="entry name" value="Trypsin-like serine proteases"/>
    <property type="match status" value="1"/>
</dbReference>
<feature type="region of interest" description="Disordered" evidence="3">
    <location>
        <begin position="965"/>
        <end position="986"/>
    </location>
</feature>
<proteinExistence type="predicted"/>
<dbReference type="InterPro" id="IPR009003">
    <property type="entry name" value="Peptidase_S1_PA"/>
</dbReference>
<dbReference type="PROSITE" id="PS00135">
    <property type="entry name" value="TRYPSIN_SER"/>
    <property type="match status" value="1"/>
</dbReference>
<accession>A0A922KVT4</accession>
<sequence length="986" mass="111414">MLNALVIIQVANIIVVTTIVVVVVTCTTTTTTAASANNIINTNIYSQKYDIDPRLKQSNQRQEQDYYPNQFYHHYHREKQPKHQQQSQKRRIALPDISLNLTKIQQQQQQRRRNHLQHHHQQHIASAAAAAAAAAAASIHLLTINSASLIANPNRIDNGNGNDDQISVAETSNTAVANYWPKSKPLYNTNIHKTLRTTATTTNLINIPAFSSSNSHIIYSRLSPSSQSSSSSPLYNTEYNNLWPRIDHSPNYYYPLWLHTTTTTKKLNNNNRNRKYNLNFESPSSSSNTELISSSSSLSSFIPITTTTTARTTDIVVGYNHHHHGNGVGVLDDDDDDGIGTTTSSLSSTFIIDDHHHSHHQNQDYHDEFILDRTAPDTSAGFFAKALDNVVRFLPTMRMRDRQNPGCVGGTKCQFFVFCWMSGGSLGASCGPLHTCCVTPSSQDIQPKYWGPVINDPQCGKSATRISRIVGGSDASFGQFPWQAFVQVGGSRCGGALVGPAHVVTAGHCVARSQHNPSSIRVTLGDYILHSEIESLPHEVFTVSEVKLHPNFRFTPQADRYDVAVLVLDRSVQYRENIMPICLPPKDTIYIGRMSYVAGWGALQAGSKLRPKVLQHVPVPVIENNICENWHKQRGINIKIYDEMMCAGYETGGKDACQGDSGGPLMLNEFGVWYLIGIVSAGYSCAKQYQPGIYHRVSSSSDWVSANVFPSAHFRVPNKNNNCKPNKHHLKHKNEIEDDDDIVDQPWIDIKDLPSRLRLKIYSNQNDNQDYSTTIQQRQPRPQHWYQRIRYDLGECRRFTFIQINIIWFTSLIILLLHLRNCNSSSSNNRDKIIINKLICQWLIIIVSLNFSISIILLIILQFYICHIVRIFSKIPWLFIEMFLSIWLLATIFLSSMITTCLITGQTLIILLSWIQLMMTTFYLINRYYKHRMNISYAQDGVSADNDDEKDYVYSIKSYFCRHSSKLPSTPPQTPTPTPPIAKNNE</sequence>
<dbReference type="InterPro" id="IPR001254">
    <property type="entry name" value="Trypsin_dom"/>
</dbReference>
<dbReference type="PROSITE" id="PS00134">
    <property type="entry name" value="TRYPSIN_HIS"/>
    <property type="match status" value="1"/>
</dbReference>
<name>A0A922KVT4_DERFA</name>
<protein>
    <recommendedName>
        <fullName evidence="5">Peptidase S1 domain-containing protein</fullName>
    </recommendedName>
</protein>
<dbReference type="PRINTS" id="PR00722">
    <property type="entry name" value="CHYMOTRYPSIN"/>
</dbReference>
<dbReference type="PROSITE" id="PS50240">
    <property type="entry name" value="TRYPSIN_DOM"/>
    <property type="match status" value="1"/>
</dbReference>
<keyword evidence="2" id="KW-0378">Hydrolase</keyword>
<reference evidence="6" key="2">
    <citation type="journal article" date="2022" name="Res Sq">
        <title>Comparative Genomics Reveals Insights into the Divergent Evolution of Astigmatic Mites and Household Pest Adaptations.</title>
        <authorList>
            <person name="Xiong Q."/>
            <person name="Wan A.T.-Y."/>
            <person name="Liu X.-Y."/>
            <person name="Fung C.S.-H."/>
            <person name="Xiao X."/>
            <person name="Malainual N."/>
            <person name="Hou J."/>
            <person name="Wang L."/>
            <person name="Wang M."/>
            <person name="Yang K."/>
            <person name="Cui Y."/>
            <person name="Leung E."/>
            <person name="Nong W."/>
            <person name="Shin S.-K."/>
            <person name="Au S."/>
            <person name="Jeong K.Y."/>
            <person name="Chew F.T."/>
            <person name="Hui J."/>
            <person name="Leung T.F."/>
            <person name="Tungtrongchitr A."/>
            <person name="Zhong N."/>
            <person name="Liu Z."/>
            <person name="Tsui S."/>
        </authorList>
    </citation>
    <scope>NUCLEOTIDE SEQUENCE</scope>
    <source>
        <strain evidence="6">Derf</strain>
        <tissue evidence="6">Whole organism</tissue>
    </source>
</reference>
<dbReference type="GO" id="GO:0004252">
    <property type="term" value="F:serine-type endopeptidase activity"/>
    <property type="evidence" value="ECO:0007669"/>
    <property type="project" value="InterPro"/>
</dbReference>
<feature type="region of interest" description="Disordered" evidence="3">
    <location>
        <begin position="103"/>
        <end position="122"/>
    </location>
</feature>
<keyword evidence="4" id="KW-0812">Transmembrane</keyword>
<comment type="caution">
    <text evidence="6">The sequence shown here is derived from an EMBL/GenBank/DDBJ whole genome shotgun (WGS) entry which is preliminary data.</text>
</comment>
<dbReference type="InterPro" id="IPR043504">
    <property type="entry name" value="Peptidase_S1_PA_chymotrypsin"/>
</dbReference>
<keyword evidence="1" id="KW-1015">Disulfide bond</keyword>
<organism evidence="6 7">
    <name type="scientific">Dermatophagoides farinae</name>
    <name type="common">American house dust mite</name>
    <dbReference type="NCBI Taxonomy" id="6954"/>
    <lineage>
        <taxon>Eukaryota</taxon>
        <taxon>Metazoa</taxon>
        <taxon>Ecdysozoa</taxon>
        <taxon>Arthropoda</taxon>
        <taxon>Chelicerata</taxon>
        <taxon>Arachnida</taxon>
        <taxon>Acari</taxon>
        <taxon>Acariformes</taxon>
        <taxon>Sarcoptiformes</taxon>
        <taxon>Astigmata</taxon>
        <taxon>Psoroptidia</taxon>
        <taxon>Analgoidea</taxon>
        <taxon>Pyroglyphidae</taxon>
        <taxon>Dermatophagoidinae</taxon>
        <taxon>Dermatophagoides</taxon>
    </lineage>
</organism>
<dbReference type="Gene3D" id="2.40.10.10">
    <property type="entry name" value="Trypsin-like serine proteases"/>
    <property type="match status" value="1"/>
</dbReference>
<feature type="domain" description="Peptidase S1" evidence="5">
    <location>
        <begin position="469"/>
        <end position="709"/>
    </location>
</feature>
<dbReference type="InterPro" id="IPR001314">
    <property type="entry name" value="Peptidase_S1A"/>
</dbReference>
<feature type="transmembrane region" description="Helical" evidence="4">
    <location>
        <begin position="6"/>
        <end position="26"/>
    </location>
</feature>
<feature type="transmembrane region" description="Helical" evidence="4">
    <location>
        <begin position="903"/>
        <end position="925"/>
    </location>
</feature>
<feature type="compositionally biased region" description="Basic residues" evidence="3">
    <location>
        <begin position="110"/>
        <end position="122"/>
    </location>
</feature>
<keyword evidence="2" id="KW-0720">Serine protease</keyword>
<dbReference type="InterPro" id="IPR033116">
    <property type="entry name" value="TRYPSIN_SER"/>
</dbReference>
<feature type="transmembrane region" description="Helical" evidence="4">
    <location>
        <begin position="877"/>
        <end position="897"/>
    </location>
</feature>
<evidence type="ECO:0000259" key="5">
    <source>
        <dbReference type="PROSITE" id="PS50240"/>
    </source>
</evidence>
<evidence type="ECO:0000256" key="1">
    <source>
        <dbReference type="ARBA" id="ARBA00023157"/>
    </source>
</evidence>
<feature type="transmembrane region" description="Helical" evidence="4">
    <location>
        <begin position="839"/>
        <end position="865"/>
    </location>
</feature>
<keyword evidence="2" id="KW-0645">Protease</keyword>
<evidence type="ECO:0000313" key="6">
    <source>
        <dbReference type="EMBL" id="KAH9497054.1"/>
    </source>
</evidence>
<dbReference type="EMBL" id="ASGP02000007">
    <property type="protein sequence ID" value="KAH9497054.1"/>
    <property type="molecule type" value="Genomic_DNA"/>
</dbReference>
<dbReference type="FunFam" id="2.40.10.10:FF:000072">
    <property type="entry name" value="CLIP-domain serine protease"/>
    <property type="match status" value="1"/>
</dbReference>
<dbReference type="PANTHER" id="PTHR24252:SF7">
    <property type="entry name" value="HYALIN"/>
    <property type="match status" value="1"/>
</dbReference>
<dbReference type="AlphaFoldDB" id="A0A922KVT4"/>
<evidence type="ECO:0000256" key="4">
    <source>
        <dbReference type="SAM" id="Phobius"/>
    </source>
</evidence>
<keyword evidence="4" id="KW-0472">Membrane</keyword>
<dbReference type="CDD" id="cd00190">
    <property type="entry name" value="Tryp_SPc"/>
    <property type="match status" value="1"/>
</dbReference>
<dbReference type="Proteomes" id="UP000790347">
    <property type="component" value="Unassembled WGS sequence"/>
</dbReference>
<evidence type="ECO:0000256" key="3">
    <source>
        <dbReference type="SAM" id="MobiDB-lite"/>
    </source>
</evidence>
<dbReference type="InterPro" id="IPR018114">
    <property type="entry name" value="TRYPSIN_HIS"/>
</dbReference>
<evidence type="ECO:0000256" key="2">
    <source>
        <dbReference type="RuleBase" id="RU363034"/>
    </source>
</evidence>
<dbReference type="Pfam" id="PF00089">
    <property type="entry name" value="Trypsin"/>
    <property type="match status" value="1"/>
</dbReference>
<dbReference type="PANTHER" id="PTHR24252">
    <property type="entry name" value="ACROSIN-RELATED"/>
    <property type="match status" value="1"/>
</dbReference>
<evidence type="ECO:0000313" key="7">
    <source>
        <dbReference type="Proteomes" id="UP000790347"/>
    </source>
</evidence>
<feature type="compositionally biased region" description="Pro residues" evidence="3">
    <location>
        <begin position="969"/>
        <end position="980"/>
    </location>
</feature>